<keyword evidence="3" id="KW-1185">Reference proteome</keyword>
<protein>
    <submittedName>
        <fullName evidence="2">Uncharacterized protein</fullName>
    </submittedName>
</protein>
<dbReference type="EMBL" id="BLXT01005884">
    <property type="protein sequence ID" value="GFO27168.1"/>
    <property type="molecule type" value="Genomic_DNA"/>
</dbReference>
<feature type="compositionally biased region" description="Basic and acidic residues" evidence="1">
    <location>
        <begin position="34"/>
        <end position="71"/>
    </location>
</feature>
<evidence type="ECO:0000256" key="1">
    <source>
        <dbReference type="SAM" id="MobiDB-lite"/>
    </source>
</evidence>
<feature type="region of interest" description="Disordered" evidence="1">
    <location>
        <begin position="34"/>
        <end position="72"/>
    </location>
</feature>
<feature type="region of interest" description="Disordered" evidence="1">
    <location>
        <begin position="90"/>
        <end position="117"/>
    </location>
</feature>
<evidence type="ECO:0000313" key="3">
    <source>
        <dbReference type="Proteomes" id="UP000735302"/>
    </source>
</evidence>
<evidence type="ECO:0000313" key="2">
    <source>
        <dbReference type="EMBL" id="GFO27168.1"/>
    </source>
</evidence>
<feature type="compositionally biased region" description="Acidic residues" evidence="1">
    <location>
        <begin position="94"/>
        <end position="117"/>
    </location>
</feature>
<accession>A0AAV4C6Q9</accession>
<proteinExistence type="predicted"/>
<comment type="caution">
    <text evidence="2">The sequence shown here is derived from an EMBL/GenBank/DDBJ whole genome shotgun (WGS) entry which is preliminary data.</text>
</comment>
<dbReference type="Proteomes" id="UP000735302">
    <property type="component" value="Unassembled WGS sequence"/>
</dbReference>
<dbReference type="AlphaFoldDB" id="A0AAV4C6Q9"/>
<reference evidence="2 3" key="1">
    <citation type="journal article" date="2021" name="Elife">
        <title>Chloroplast acquisition without the gene transfer in kleptoplastic sea slugs, Plakobranchus ocellatus.</title>
        <authorList>
            <person name="Maeda T."/>
            <person name="Takahashi S."/>
            <person name="Yoshida T."/>
            <person name="Shimamura S."/>
            <person name="Takaki Y."/>
            <person name="Nagai Y."/>
            <person name="Toyoda A."/>
            <person name="Suzuki Y."/>
            <person name="Arimoto A."/>
            <person name="Ishii H."/>
            <person name="Satoh N."/>
            <person name="Nishiyama T."/>
            <person name="Hasebe M."/>
            <person name="Maruyama T."/>
            <person name="Minagawa J."/>
            <person name="Obokata J."/>
            <person name="Shigenobu S."/>
        </authorList>
    </citation>
    <scope>NUCLEOTIDE SEQUENCE [LARGE SCALE GENOMIC DNA]</scope>
</reference>
<name>A0AAV4C6Q9_9GAST</name>
<gene>
    <name evidence="2" type="ORF">PoB_005367300</name>
</gene>
<organism evidence="2 3">
    <name type="scientific">Plakobranchus ocellatus</name>
    <dbReference type="NCBI Taxonomy" id="259542"/>
    <lineage>
        <taxon>Eukaryota</taxon>
        <taxon>Metazoa</taxon>
        <taxon>Spiralia</taxon>
        <taxon>Lophotrochozoa</taxon>
        <taxon>Mollusca</taxon>
        <taxon>Gastropoda</taxon>
        <taxon>Heterobranchia</taxon>
        <taxon>Euthyneura</taxon>
        <taxon>Panpulmonata</taxon>
        <taxon>Sacoglossa</taxon>
        <taxon>Placobranchoidea</taxon>
        <taxon>Plakobranchidae</taxon>
        <taxon>Plakobranchus</taxon>
    </lineage>
</organism>
<sequence>METIKNAGQKEVERVFKIILKMCMFGLWRKKSRDMETVRGDGGGRARPTKKGEATEHLEKTTGEEHEDKGHRIGINKSLVLFATNYLAQGKKDDDDDDYDSDDDHDDHDDEEEEEED</sequence>